<reference evidence="1 2" key="1">
    <citation type="journal article" date="2023" name="Sci. Data">
        <title>Genome assembly of the Korean intertidal mud-creeper Batillaria attramentaria.</title>
        <authorList>
            <person name="Patra A.K."/>
            <person name="Ho P.T."/>
            <person name="Jun S."/>
            <person name="Lee S.J."/>
            <person name="Kim Y."/>
            <person name="Won Y.J."/>
        </authorList>
    </citation>
    <scope>NUCLEOTIDE SEQUENCE [LARGE SCALE GENOMIC DNA]</scope>
    <source>
        <strain evidence="1">Wonlab-2016</strain>
    </source>
</reference>
<gene>
    <name evidence="1" type="ORF">BaRGS_00009916</name>
</gene>
<dbReference type="EMBL" id="JACVVK020000048">
    <property type="protein sequence ID" value="KAK7498824.1"/>
    <property type="molecule type" value="Genomic_DNA"/>
</dbReference>
<evidence type="ECO:0000313" key="1">
    <source>
        <dbReference type="EMBL" id="KAK7498824.1"/>
    </source>
</evidence>
<organism evidence="1 2">
    <name type="scientific">Batillaria attramentaria</name>
    <dbReference type="NCBI Taxonomy" id="370345"/>
    <lineage>
        <taxon>Eukaryota</taxon>
        <taxon>Metazoa</taxon>
        <taxon>Spiralia</taxon>
        <taxon>Lophotrochozoa</taxon>
        <taxon>Mollusca</taxon>
        <taxon>Gastropoda</taxon>
        <taxon>Caenogastropoda</taxon>
        <taxon>Sorbeoconcha</taxon>
        <taxon>Cerithioidea</taxon>
        <taxon>Batillariidae</taxon>
        <taxon>Batillaria</taxon>
    </lineage>
</organism>
<dbReference type="Proteomes" id="UP001519460">
    <property type="component" value="Unassembled WGS sequence"/>
</dbReference>
<sequence>MDRVTMETASSGVPPCFLPNARRLESYQRLQLALTATMKEKKNGTGRNTSGPFSQRRTNCPGGGVTWRNCCRYTEGWRVATRSTRDRSNLFFSLTQLSRNLPTDVFRLVIYLDFPKGTSLAVLWCTKGCRQLKQDFNLQTKTLFCGHQLCFDLVDKDFVRLPTHFTEISARTPTPRATINTSSCLKPFRVGKLCNEHNIRPAVWVALGRGGVAFGWQWERKKFDQVPCSGKRQI</sequence>
<keyword evidence="2" id="KW-1185">Reference proteome</keyword>
<evidence type="ECO:0000313" key="2">
    <source>
        <dbReference type="Proteomes" id="UP001519460"/>
    </source>
</evidence>
<accession>A0ABD0LGV7</accession>
<protein>
    <submittedName>
        <fullName evidence="1">Uncharacterized protein</fullName>
    </submittedName>
</protein>
<name>A0ABD0LGV7_9CAEN</name>
<dbReference type="AlphaFoldDB" id="A0ABD0LGV7"/>
<proteinExistence type="predicted"/>
<comment type="caution">
    <text evidence="1">The sequence shown here is derived from an EMBL/GenBank/DDBJ whole genome shotgun (WGS) entry which is preliminary data.</text>
</comment>